<dbReference type="Proteomes" id="UP000215595">
    <property type="component" value="Unassembled WGS sequence"/>
</dbReference>
<keyword evidence="2" id="KW-0677">Repeat</keyword>
<dbReference type="Gene3D" id="2.30.60.10">
    <property type="entry name" value="Cyanovirin-N"/>
    <property type="match status" value="1"/>
</dbReference>
<dbReference type="PROSITE" id="PS50915">
    <property type="entry name" value="CRYSTALLIN_BETA_GAMMA"/>
    <property type="match status" value="1"/>
</dbReference>
<evidence type="ECO:0000256" key="1">
    <source>
        <dbReference type="ARBA" id="ARBA00009646"/>
    </source>
</evidence>
<comment type="similarity">
    <text evidence="1">Belongs to the beta/gamma-crystallin family.</text>
</comment>
<organism evidence="5 6">
    <name type="scientific">Brevundimonas subvibrioides</name>
    <dbReference type="NCBI Taxonomy" id="74313"/>
    <lineage>
        <taxon>Bacteria</taxon>
        <taxon>Pseudomonadati</taxon>
        <taxon>Pseudomonadota</taxon>
        <taxon>Alphaproteobacteria</taxon>
        <taxon>Caulobacterales</taxon>
        <taxon>Caulobacteraceae</taxon>
        <taxon>Brevundimonas</taxon>
    </lineage>
</organism>
<name>A0A258FM26_9CAUL</name>
<sequence>MKTLAYIAAGAALATVGFSAAPQSAEAQSRGAPRGSYAETCNGAYVNQGRLYADCRDTRGNSRSSSIDLGACSSSDIGNDNGLLVCYNVRGRWENNGNGGGGNNGGGWGGGNNNGGGWGGGNNGGGRNTITVYQDANFRGYSETLRGEIPNLGSSGFNDRISSMQMNGTWEACVDANFRGQCQTFTGSVRNLDRWGMNDRISSLRPVRGGGRW</sequence>
<dbReference type="InterPro" id="IPR036673">
    <property type="entry name" value="Cyanovirin-N_sf"/>
</dbReference>
<evidence type="ECO:0000313" key="5">
    <source>
        <dbReference type="EMBL" id="OYX33024.1"/>
    </source>
</evidence>
<evidence type="ECO:0000313" key="6">
    <source>
        <dbReference type="Proteomes" id="UP000215595"/>
    </source>
</evidence>
<protein>
    <recommendedName>
        <fullName evidence="4">Beta/gamma crystallin 'Greek key' domain-containing protein</fullName>
    </recommendedName>
</protein>
<dbReference type="Pfam" id="PF08881">
    <property type="entry name" value="CVNH"/>
    <property type="match status" value="1"/>
</dbReference>
<feature type="signal peptide" evidence="3">
    <location>
        <begin position="1"/>
        <end position="20"/>
    </location>
</feature>
<dbReference type="Pfam" id="PF00030">
    <property type="entry name" value="Crystall"/>
    <property type="match status" value="1"/>
</dbReference>
<evidence type="ECO:0000256" key="2">
    <source>
        <dbReference type="ARBA" id="ARBA00022737"/>
    </source>
</evidence>
<reference evidence="5 6" key="1">
    <citation type="submission" date="2017-03" db="EMBL/GenBank/DDBJ databases">
        <title>Lifting the veil on microbial sulfur biogeochemistry in mining wastewaters.</title>
        <authorList>
            <person name="Kantor R.S."/>
            <person name="Colenbrander Nelson T."/>
            <person name="Marshall S."/>
            <person name="Bennett D."/>
            <person name="Apte S."/>
            <person name="Camacho D."/>
            <person name="Thomas B.C."/>
            <person name="Warren L.A."/>
            <person name="Banfield J.F."/>
        </authorList>
    </citation>
    <scope>NUCLEOTIDE SEQUENCE [LARGE SCALE GENOMIC DNA]</scope>
    <source>
        <strain evidence="5">32-69-9</strain>
    </source>
</reference>
<dbReference type="Gene3D" id="2.60.20.10">
    <property type="entry name" value="Crystallins"/>
    <property type="match status" value="1"/>
</dbReference>
<dbReference type="EMBL" id="NCEB01000019">
    <property type="protein sequence ID" value="OYX33024.1"/>
    <property type="molecule type" value="Genomic_DNA"/>
</dbReference>
<dbReference type="SUPFAM" id="SSF51322">
    <property type="entry name" value="Cyanovirin-N"/>
    <property type="match status" value="1"/>
</dbReference>
<feature type="domain" description="Beta/gamma crystallin 'Greek key'" evidence="4">
    <location>
        <begin position="128"/>
        <end position="168"/>
    </location>
</feature>
<proteinExistence type="inferred from homology"/>
<dbReference type="InterPro" id="IPR001064">
    <property type="entry name" value="Beta/gamma_crystallin"/>
</dbReference>
<dbReference type="SUPFAM" id="SSF49695">
    <property type="entry name" value="gamma-Crystallin-like"/>
    <property type="match status" value="1"/>
</dbReference>
<dbReference type="InterPro" id="IPR011058">
    <property type="entry name" value="Cyanovirin-N"/>
</dbReference>
<feature type="chain" id="PRO_5012039358" description="Beta/gamma crystallin 'Greek key' domain-containing protein" evidence="3">
    <location>
        <begin position="21"/>
        <end position="213"/>
    </location>
</feature>
<dbReference type="SMART" id="SM00247">
    <property type="entry name" value="XTALbg"/>
    <property type="match status" value="1"/>
</dbReference>
<dbReference type="InterPro" id="IPR011024">
    <property type="entry name" value="G_crystallin-like"/>
</dbReference>
<gene>
    <name evidence="5" type="ORF">B7Z01_09815</name>
</gene>
<accession>A0A258FM26</accession>
<evidence type="ECO:0000256" key="3">
    <source>
        <dbReference type="SAM" id="SignalP"/>
    </source>
</evidence>
<dbReference type="AlphaFoldDB" id="A0A258FM26"/>
<evidence type="ECO:0000259" key="4">
    <source>
        <dbReference type="PROSITE" id="PS50915"/>
    </source>
</evidence>
<keyword evidence="3" id="KW-0732">Signal</keyword>
<comment type="caution">
    <text evidence="5">The sequence shown here is derived from an EMBL/GenBank/DDBJ whole genome shotgun (WGS) entry which is preliminary data.</text>
</comment>